<reference evidence="1 2" key="1">
    <citation type="submission" date="2021-10" db="EMBL/GenBank/DDBJ databases">
        <title>Anaerobic single-cell dispensing facilitates the cultivation of human gut bacteria.</title>
        <authorList>
            <person name="Afrizal A."/>
        </authorList>
    </citation>
    <scope>NUCLEOTIDE SEQUENCE [LARGE SCALE GENOMIC DNA]</scope>
    <source>
        <strain evidence="1 2">CLA-AA-H232</strain>
    </source>
</reference>
<dbReference type="RefSeq" id="WP_308456516.1">
    <property type="nucleotide sequence ID" value="NZ_JAJEQM010000010.1"/>
</dbReference>
<keyword evidence="2" id="KW-1185">Reference proteome</keyword>
<comment type="caution">
    <text evidence="1">The sequence shown here is derived from an EMBL/GenBank/DDBJ whole genome shotgun (WGS) entry which is preliminary data.</text>
</comment>
<dbReference type="Gene3D" id="1.10.8.200">
    <property type="entry name" value="Replisome organizer (g39p helicase loader/inhibitor protein)"/>
    <property type="match status" value="1"/>
</dbReference>
<organism evidence="1 2">
    <name type="scientific">Hominilimicola fabiformis</name>
    <dbReference type="NCBI Taxonomy" id="2885356"/>
    <lineage>
        <taxon>Bacteria</taxon>
        <taxon>Bacillati</taxon>
        <taxon>Bacillota</taxon>
        <taxon>Clostridia</taxon>
        <taxon>Eubacteriales</taxon>
        <taxon>Oscillospiraceae</taxon>
        <taxon>Hominilimicola</taxon>
    </lineage>
</organism>
<evidence type="ECO:0008006" key="3">
    <source>
        <dbReference type="Google" id="ProtNLM"/>
    </source>
</evidence>
<name>A0AAE3J9N9_9FIRM</name>
<dbReference type="EMBL" id="JAJEQM010000010">
    <property type="protein sequence ID" value="MCC2210787.1"/>
    <property type="molecule type" value="Genomic_DNA"/>
</dbReference>
<evidence type="ECO:0000313" key="1">
    <source>
        <dbReference type="EMBL" id="MCC2210787.1"/>
    </source>
</evidence>
<sequence length="184" mass="21160">MTFQETAKIMAVFRAAYSRYYANIDVEEARRVTTLWASMLADYSYETVSNAAKALIVSSKFPPTIAEVIEKIQLLTKEPELTEGEAWSMVRKAIRNGIYGYKEEYRKLPDKVKTAIGNPLMIHEWAKVSADELDTVVASNFMRNFRSQTKSKQEYESLPQSVKKFVEEISAKMPKLEEVNERNK</sequence>
<dbReference type="AlphaFoldDB" id="A0AAE3J9N9"/>
<protein>
    <recommendedName>
        <fullName evidence="3">Replicative helicase inhibitor G39P N-terminal domain-containing protein</fullName>
    </recommendedName>
</protein>
<gene>
    <name evidence="1" type="ORF">LKE05_08290</name>
</gene>
<dbReference type="Proteomes" id="UP001198242">
    <property type="component" value="Unassembled WGS sequence"/>
</dbReference>
<proteinExistence type="predicted"/>
<evidence type="ECO:0000313" key="2">
    <source>
        <dbReference type="Proteomes" id="UP001198242"/>
    </source>
</evidence>
<accession>A0AAE3J9N9</accession>